<name>A0ABV6NGK9_9BACI</name>
<feature type="chain" id="PRO_5045336871" evidence="2">
    <location>
        <begin position="23"/>
        <end position="262"/>
    </location>
</feature>
<feature type="signal peptide" evidence="2">
    <location>
        <begin position="1"/>
        <end position="22"/>
    </location>
</feature>
<proteinExistence type="predicted"/>
<protein>
    <submittedName>
        <fullName evidence="3">Sporulation protein YpjB</fullName>
    </submittedName>
</protein>
<keyword evidence="1" id="KW-0472">Membrane</keyword>
<evidence type="ECO:0000256" key="1">
    <source>
        <dbReference type="SAM" id="Phobius"/>
    </source>
</evidence>
<dbReference type="RefSeq" id="WP_273840764.1">
    <property type="nucleotide sequence ID" value="NZ_JAQQWT010000002.1"/>
</dbReference>
<evidence type="ECO:0000313" key="3">
    <source>
        <dbReference type="EMBL" id="MFC0559902.1"/>
    </source>
</evidence>
<reference evidence="3 4" key="1">
    <citation type="submission" date="2024-09" db="EMBL/GenBank/DDBJ databases">
        <authorList>
            <person name="Sun Q."/>
            <person name="Mori K."/>
        </authorList>
    </citation>
    <scope>NUCLEOTIDE SEQUENCE [LARGE SCALE GENOMIC DNA]</scope>
    <source>
        <strain evidence="3 4">NCAIM B.02301</strain>
    </source>
</reference>
<dbReference type="InterPro" id="IPR014231">
    <property type="entry name" value="Spore_YpjB"/>
</dbReference>
<dbReference type="Proteomes" id="UP001589833">
    <property type="component" value="Unassembled WGS sequence"/>
</dbReference>
<gene>
    <name evidence="3" type="primary">ypjB</name>
    <name evidence="3" type="ORF">ACFFH4_12655</name>
</gene>
<organism evidence="3 4">
    <name type="scientific">Halalkalibacter alkalisediminis</name>
    <dbReference type="NCBI Taxonomy" id="935616"/>
    <lineage>
        <taxon>Bacteria</taxon>
        <taxon>Bacillati</taxon>
        <taxon>Bacillota</taxon>
        <taxon>Bacilli</taxon>
        <taxon>Bacillales</taxon>
        <taxon>Bacillaceae</taxon>
        <taxon>Halalkalibacter</taxon>
    </lineage>
</organism>
<keyword evidence="1" id="KW-1133">Transmembrane helix</keyword>
<comment type="caution">
    <text evidence="3">The sequence shown here is derived from an EMBL/GenBank/DDBJ whole genome shotgun (WGS) entry which is preliminary data.</text>
</comment>
<feature type="transmembrane region" description="Helical" evidence="1">
    <location>
        <begin position="228"/>
        <end position="248"/>
    </location>
</feature>
<sequence length="262" mass="30817">MRQVIILLIAIFLFNVPQSIHAEEATSLHTWKELNHTSDQILQLVKQEEFEEAKQMLDYFSVSFLEVDFQEEGITMSSLRTVTSSFEKAVEAVTAIDMPLDQRIFTVTAFRLAIDALSSEHHPLWLHTEKSVMNAIRAMKETIGEGETQAFQHRFNEFLRHYDMIRPALFIDIEPQQLQRVDSQITFLERIRNESLDEDKVISHLEIMEKEWTNLYQRIKEDSADPSLWWVMFTIGGMITMSLSYVGWKKYRAEKRKVRVKE</sequence>
<evidence type="ECO:0000256" key="2">
    <source>
        <dbReference type="SAM" id="SignalP"/>
    </source>
</evidence>
<keyword evidence="1" id="KW-0812">Transmembrane</keyword>
<keyword evidence="2" id="KW-0732">Signal</keyword>
<keyword evidence="4" id="KW-1185">Reference proteome</keyword>
<dbReference type="Pfam" id="PF09577">
    <property type="entry name" value="Spore_YpjB"/>
    <property type="match status" value="1"/>
</dbReference>
<evidence type="ECO:0000313" key="4">
    <source>
        <dbReference type="Proteomes" id="UP001589833"/>
    </source>
</evidence>
<dbReference type="NCBIfam" id="TIGR02878">
    <property type="entry name" value="spore_ypjB"/>
    <property type="match status" value="1"/>
</dbReference>
<dbReference type="EMBL" id="JBHLTR010000017">
    <property type="protein sequence ID" value="MFC0559902.1"/>
    <property type="molecule type" value="Genomic_DNA"/>
</dbReference>
<accession>A0ABV6NGK9</accession>